<reference evidence="1 2" key="1">
    <citation type="submission" date="2019-07" db="EMBL/GenBank/DDBJ databases">
        <title>Whole genome shotgun sequence of Cellulomonas persica NBRC 101101.</title>
        <authorList>
            <person name="Hosoyama A."/>
            <person name="Uohara A."/>
            <person name="Ohji S."/>
            <person name="Ichikawa N."/>
        </authorList>
    </citation>
    <scope>NUCLEOTIDE SEQUENCE [LARGE SCALE GENOMIC DNA]</scope>
    <source>
        <strain evidence="1 2">NBRC 101101</strain>
    </source>
</reference>
<dbReference type="AlphaFoldDB" id="A0A510USF8"/>
<evidence type="ECO:0000313" key="1">
    <source>
        <dbReference type="EMBL" id="GEK17572.1"/>
    </source>
</evidence>
<accession>A0A510USF8</accession>
<organism evidence="1 2">
    <name type="scientific">Cellulomonas persica</name>
    <dbReference type="NCBI Taxonomy" id="76861"/>
    <lineage>
        <taxon>Bacteria</taxon>
        <taxon>Bacillati</taxon>
        <taxon>Actinomycetota</taxon>
        <taxon>Actinomycetes</taxon>
        <taxon>Micrococcales</taxon>
        <taxon>Cellulomonadaceae</taxon>
        <taxon>Cellulomonas</taxon>
    </lineage>
</organism>
<proteinExistence type="predicted"/>
<name>A0A510USF8_9CELL</name>
<dbReference type="EMBL" id="BJUA01000005">
    <property type="protein sequence ID" value="GEK17572.1"/>
    <property type="molecule type" value="Genomic_DNA"/>
</dbReference>
<evidence type="ECO:0000313" key="2">
    <source>
        <dbReference type="Proteomes" id="UP000321386"/>
    </source>
</evidence>
<sequence>MPAPASCTSITLVEGAAITSEELAACLADHMRWARSGHQEVRLAGTTTRVDWVLTDEGLHALTDREPGGRVALTPTRGWIEDESGWVEGDPAGDSEAALAAQGVDILRSSLDPTFLDAMIRLAPGFTVDGREEVELADGTTTSLWAIRADAPFPTFADSTTTELVVWTPTPGPTARIDVTSTTPGAGEGTSTTFYSQWGELPDLAELEELAGEIG</sequence>
<protein>
    <submittedName>
        <fullName evidence="1">Uncharacterized protein</fullName>
    </submittedName>
</protein>
<gene>
    <name evidence="1" type="ORF">CPE01_13050</name>
</gene>
<comment type="caution">
    <text evidence="1">The sequence shown here is derived from an EMBL/GenBank/DDBJ whole genome shotgun (WGS) entry which is preliminary data.</text>
</comment>
<dbReference type="Proteomes" id="UP000321386">
    <property type="component" value="Unassembled WGS sequence"/>
</dbReference>
<keyword evidence="2" id="KW-1185">Reference proteome</keyword>